<comment type="caution">
    <text evidence="3">The sequence shown here is derived from an EMBL/GenBank/DDBJ whole genome shotgun (WGS) entry which is preliminary data.</text>
</comment>
<evidence type="ECO:0008006" key="5">
    <source>
        <dbReference type="Google" id="ProtNLM"/>
    </source>
</evidence>
<dbReference type="PROSITE" id="PS50010">
    <property type="entry name" value="DH_2"/>
    <property type="match status" value="1"/>
</dbReference>
<dbReference type="GO" id="GO:0035556">
    <property type="term" value="P:intracellular signal transduction"/>
    <property type="evidence" value="ECO:0007669"/>
    <property type="project" value="InterPro"/>
</dbReference>
<evidence type="ECO:0000259" key="1">
    <source>
        <dbReference type="PROSITE" id="PS50003"/>
    </source>
</evidence>
<evidence type="ECO:0000313" key="3">
    <source>
        <dbReference type="EMBL" id="OXU24498.1"/>
    </source>
</evidence>
<dbReference type="SUPFAM" id="SSF48065">
    <property type="entry name" value="DBL homology domain (DH-domain)"/>
    <property type="match status" value="1"/>
</dbReference>
<dbReference type="InterPro" id="IPR000219">
    <property type="entry name" value="DH_dom"/>
</dbReference>
<proteinExistence type="predicted"/>
<dbReference type="GO" id="GO:0005737">
    <property type="term" value="C:cytoplasm"/>
    <property type="evidence" value="ECO:0007669"/>
    <property type="project" value="TreeGrafter"/>
</dbReference>
<dbReference type="SMART" id="SM00233">
    <property type="entry name" value="PH"/>
    <property type="match status" value="1"/>
</dbReference>
<dbReference type="InterPro" id="IPR011993">
    <property type="entry name" value="PH-like_dom_sf"/>
</dbReference>
<dbReference type="EMBL" id="NNAY01001282">
    <property type="protein sequence ID" value="OXU24498.1"/>
    <property type="molecule type" value="Genomic_DNA"/>
</dbReference>
<feature type="domain" description="DH" evidence="2">
    <location>
        <begin position="53"/>
        <end position="229"/>
    </location>
</feature>
<dbReference type="Gene3D" id="2.30.29.30">
    <property type="entry name" value="Pleckstrin-homology domain (PH domain)/Phosphotyrosine-binding domain (PTB)"/>
    <property type="match status" value="1"/>
</dbReference>
<gene>
    <name evidence="3" type="ORF">TSAR_010598</name>
</gene>
<dbReference type="PROSITE" id="PS50003">
    <property type="entry name" value="PH_DOMAIN"/>
    <property type="match status" value="1"/>
</dbReference>
<accession>A0A232F220</accession>
<sequence>MDSPRTPKATSLSAELKEIIDQRNMLTTRTRMKVLRALDEIHQQNQTQKEESLRAQTIQEILSSEVKYLRQLEIIMQFFMKPIQEKQLLNHNAYTTLFENIETLYNVNGELLKELKQNPENVAQAFCKLGPFFKLYSVYAYNYKRALVLLQEIQQNDPATREFISNQETRPEVSNKLSSLLIAPIQRVPRYKLLLQEVLRHTAPRQKDYNDLQVSLVEIEKVARHINSLVAEYEDTQKLLELQKRISGSINLVKPGRKLIQQGPLMRVSRNGNTSFRRHFVLLSDTLLYCKGSPDDSLTVCCILPLNKCKIERVLSNGLFKVVCMQETLLLYAENGDSEAWIEVLQEAVKKVIQCFYYIECRQTLRKDSSSRVPMRKITQFQEDVIEMRGRRKRPLSANDPTMEALSNNSNIIYVNRDTETDATSSEGSMFSLALKRFKRASVEIEPSVNLRIKSWIDGVKRKSVQTEETPTDNFFHQTKSTNPNPVNQSQYLQNPYSSNHDEIVNCNTIGEGTAVKQETNHSESHHNILSFKTVGKFFTTVGNTLKDLFNRN</sequence>
<dbReference type="SUPFAM" id="SSF50729">
    <property type="entry name" value="PH domain-like"/>
    <property type="match status" value="1"/>
</dbReference>
<protein>
    <recommendedName>
        <fullName evidence="5">DH domain-containing protein</fullName>
    </recommendedName>
</protein>
<dbReference type="PROSITE" id="PS00741">
    <property type="entry name" value="DH_1"/>
    <property type="match status" value="1"/>
</dbReference>
<evidence type="ECO:0000313" key="4">
    <source>
        <dbReference type="Proteomes" id="UP000215335"/>
    </source>
</evidence>
<organism evidence="3 4">
    <name type="scientific">Trichomalopsis sarcophagae</name>
    <dbReference type="NCBI Taxonomy" id="543379"/>
    <lineage>
        <taxon>Eukaryota</taxon>
        <taxon>Metazoa</taxon>
        <taxon>Ecdysozoa</taxon>
        <taxon>Arthropoda</taxon>
        <taxon>Hexapoda</taxon>
        <taxon>Insecta</taxon>
        <taxon>Pterygota</taxon>
        <taxon>Neoptera</taxon>
        <taxon>Endopterygota</taxon>
        <taxon>Hymenoptera</taxon>
        <taxon>Apocrita</taxon>
        <taxon>Proctotrupomorpha</taxon>
        <taxon>Chalcidoidea</taxon>
        <taxon>Pteromalidae</taxon>
        <taxon>Pteromalinae</taxon>
        <taxon>Trichomalopsis</taxon>
    </lineage>
</organism>
<dbReference type="OrthoDB" id="245697at2759"/>
<dbReference type="InterPro" id="IPR035899">
    <property type="entry name" value="DBL_dom_sf"/>
</dbReference>
<reference evidence="3 4" key="1">
    <citation type="journal article" date="2017" name="Curr. Biol.">
        <title>The Evolution of Venom by Co-option of Single-Copy Genes.</title>
        <authorList>
            <person name="Martinson E.O."/>
            <person name="Mrinalini"/>
            <person name="Kelkar Y.D."/>
            <person name="Chang C.H."/>
            <person name="Werren J.H."/>
        </authorList>
    </citation>
    <scope>NUCLEOTIDE SEQUENCE [LARGE SCALE GENOMIC DNA]</scope>
    <source>
        <strain evidence="3 4">Alberta</strain>
        <tissue evidence="3">Whole body</tissue>
    </source>
</reference>
<dbReference type="InterPro" id="IPR051092">
    <property type="entry name" value="FYVE_RhoGEF_PH"/>
</dbReference>
<dbReference type="CDD" id="cd00160">
    <property type="entry name" value="RhoGEF"/>
    <property type="match status" value="1"/>
</dbReference>
<dbReference type="PANTHER" id="PTHR12673:SF159">
    <property type="entry name" value="LD03170P"/>
    <property type="match status" value="1"/>
</dbReference>
<dbReference type="InterPro" id="IPR001849">
    <property type="entry name" value="PH_domain"/>
</dbReference>
<dbReference type="STRING" id="543379.A0A232F220"/>
<dbReference type="InterPro" id="IPR001331">
    <property type="entry name" value="GDS_CDC24_CS"/>
</dbReference>
<dbReference type="SMART" id="SM00325">
    <property type="entry name" value="RhoGEF"/>
    <property type="match status" value="1"/>
</dbReference>
<evidence type="ECO:0000259" key="2">
    <source>
        <dbReference type="PROSITE" id="PS50010"/>
    </source>
</evidence>
<keyword evidence="4" id="KW-1185">Reference proteome</keyword>
<dbReference type="Proteomes" id="UP000215335">
    <property type="component" value="Unassembled WGS sequence"/>
</dbReference>
<dbReference type="PANTHER" id="PTHR12673">
    <property type="entry name" value="FACIOGENITAL DYSPLASIA PROTEIN"/>
    <property type="match status" value="1"/>
</dbReference>
<feature type="domain" description="PH" evidence="1">
    <location>
        <begin position="258"/>
        <end position="350"/>
    </location>
</feature>
<dbReference type="Gene3D" id="1.20.900.10">
    <property type="entry name" value="Dbl homology (DH) domain"/>
    <property type="match status" value="1"/>
</dbReference>
<dbReference type="GO" id="GO:0005085">
    <property type="term" value="F:guanyl-nucleotide exchange factor activity"/>
    <property type="evidence" value="ECO:0007669"/>
    <property type="project" value="InterPro"/>
</dbReference>
<dbReference type="AlphaFoldDB" id="A0A232F220"/>
<dbReference type="Pfam" id="PF00621">
    <property type="entry name" value="RhoGEF"/>
    <property type="match status" value="1"/>
</dbReference>
<name>A0A232F220_9HYME</name>